<dbReference type="InterPro" id="IPR008271">
    <property type="entry name" value="Ser/Thr_kinase_AS"/>
</dbReference>
<feature type="compositionally biased region" description="Polar residues" evidence="6">
    <location>
        <begin position="488"/>
        <end position="503"/>
    </location>
</feature>
<dbReference type="PROSITE" id="PS00107">
    <property type="entry name" value="PROTEIN_KINASE_ATP"/>
    <property type="match status" value="1"/>
</dbReference>
<dbReference type="SUPFAM" id="SSF56112">
    <property type="entry name" value="Protein kinase-like (PK-like)"/>
    <property type="match status" value="1"/>
</dbReference>
<keyword evidence="2 5" id="KW-0547">Nucleotide-binding</keyword>
<name>A0A835PF33_VANPL</name>
<evidence type="ECO:0000313" key="9">
    <source>
        <dbReference type="Proteomes" id="UP000636800"/>
    </source>
</evidence>
<feature type="region of interest" description="Disordered" evidence="6">
    <location>
        <begin position="368"/>
        <end position="391"/>
    </location>
</feature>
<dbReference type="InterPro" id="IPR011009">
    <property type="entry name" value="Kinase-like_dom_sf"/>
</dbReference>
<evidence type="ECO:0000256" key="5">
    <source>
        <dbReference type="PROSITE-ProRule" id="PRU10141"/>
    </source>
</evidence>
<dbReference type="Pfam" id="PF24970">
    <property type="entry name" value="ARM_RUK"/>
    <property type="match status" value="1"/>
</dbReference>
<evidence type="ECO:0000313" key="8">
    <source>
        <dbReference type="EMBL" id="KAG0452615.1"/>
    </source>
</evidence>
<dbReference type="Gene3D" id="1.10.510.10">
    <property type="entry name" value="Transferase(Phosphotransferase) domain 1"/>
    <property type="match status" value="1"/>
</dbReference>
<dbReference type="PROSITE" id="PS00108">
    <property type="entry name" value="PROTEIN_KINASE_ST"/>
    <property type="match status" value="1"/>
</dbReference>
<dbReference type="InterPro" id="IPR044591">
    <property type="entry name" value="RUK"/>
</dbReference>
<dbReference type="PROSITE" id="PS50011">
    <property type="entry name" value="PROTEIN_KINASE_DOM"/>
    <property type="match status" value="1"/>
</dbReference>
<dbReference type="PANTHER" id="PTHR46562:SF1">
    <property type="entry name" value="SERINE_THREONINE-PROTEIN KINASE ULK4"/>
    <property type="match status" value="1"/>
</dbReference>
<keyword evidence="1" id="KW-0808">Transferase</keyword>
<feature type="domain" description="Protein kinase" evidence="7">
    <location>
        <begin position="81"/>
        <end position="333"/>
    </location>
</feature>
<dbReference type="InterPro" id="IPR016024">
    <property type="entry name" value="ARM-type_fold"/>
</dbReference>
<gene>
    <name evidence="8" type="ORF">HPP92_025279</name>
</gene>
<dbReference type="OrthoDB" id="2018619at2759"/>
<dbReference type="GO" id="GO:0008017">
    <property type="term" value="F:microtubule binding"/>
    <property type="evidence" value="ECO:0007669"/>
    <property type="project" value="InterPro"/>
</dbReference>
<accession>A0A835PF33</accession>
<dbReference type="Pfam" id="PF00069">
    <property type="entry name" value="Pkinase"/>
    <property type="match status" value="1"/>
</dbReference>
<evidence type="ECO:0000256" key="3">
    <source>
        <dbReference type="ARBA" id="ARBA00022777"/>
    </source>
</evidence>
<dbReference type="SUPFAM" id="SSF48371">
    <property type="entry name" value="ARM repeat"/>
    <property type="match status" value="1"/>
</dbReference>
<feature type="compositionally biased region" description="Basic and acidic residues" evidence="6">
    <location>
        <begin position="753"/>
        <end position="769"/>
    </location>
</feature>
<keyword evidence="3" id="KW-0418">Kinase</keyword>
<dbReference type="InterPro" id="IPR000719">
    <property type="entry name" value="Prot_kinase_dom"/>
</dbReference>
<evidence type="ECO:0000259" key="7">
    <source>
        <dbReference type="PROSITE" id="PS50011"/>
    </source>
</evidence>
<dbReference type="InterPro" id="IPR011989">
    <property type="entry name" value="ARM-like"/>
</dbReference>
<feature type="compositionally biased region" description="Acidic residues" evidence="6">
    <location>
        <begin position="471"/>
        <end position="487"/>
    </location>
</feature>
<dbReference type="GO" id="GO:0005524">
    <property type="term" value="F:ATP binding"/>
    <property type="evidence" value="ECO:0007669"/>
    <property type="project" value="UniProtKB-UniRule"/>
</dbReference>
<dbReference type="PANTHER" id="PTHR46562">
    <property type="entry name" value="SERINE/THREONINE-KINASE ULK4-LIKE PROTEIN-RELATED"/>
    <property type="match status" value="1"/>
</dbReference>
<dbReference type="CDD" id="cd14010">
    <property type="entry name" value="STKc_ULK4"/>
    <property type="match status" value="1"/>
</dbReference>
<evidence type="ECO:0000256" key="6">
    <source>
        <dbReference type="SAM" id="MobiDB-lite"/>
    </source>
</evidence>
<dbReference type="InterPro" id="IPR056980">
    <property type="entry name" value="ARM_RUK"/>
</dbReference>
<evidence type="ECO:0000256" key="2">
    <source>
        <dbReference type="ARBA" id="ARBA00022741"/>
    </source>
</evidence>
<feature type="region of interest" description="Disordered" evidence="6">
    <location>
        <begin position="752"/>
        <end position="772"/>
    </location>
</feature>
<dbReference type="Gene3D" id="1.25.10.10">
    <property type="entry name" value="Leucine-rich Repeat Variant"/>
    <property type="match status" value="2"/>
</dbReference>
<organism evidence="8 9">
    <name type="scientific">Vanilla planifolia</name>
    <name type="common">Vanilla</name>
    <dbReference type="NCBI Taxonomy" id="51239"/>
    <lineage>
        <taxon>Eukaryota</taxon>
        <taxon>Viridiplantae</taxon>
        <taxon>Streptophyta</taxon>
        <taxon>Embryophyta</taxon>
        <taxon>Tracheophyta</taxon>
        <taxon>Spermatophyta</taxon>
        <taxon>Magnoliopsida</taxon>
        <taxon>Liliopsida</taxon>
        <taxon>Asparagales</taxon>
        <taxon>Orchidaceae</taxon>
        <taxon>Vanilloideae</taxon>
        <taxon>Vanilleae</taxon>
        <taxon>Vanilla</taxon>
    </lineage>
</organism>
<comment type="caution">
    <text evidence="8">The sequence shown here is derived from an EMBL/GenBank/DDBJ whole genome shotgun (WGS) entry which is preliminary data.</text>
</comment>
<dbReference type="SMART" id="SM00220">
    <property type="entry name" value="S_TKc"/>
    <property type="match status" value="1"/>
</dbReference>
<feature type="binding site" evidence="5">
    <location>
        <position position="110"/>
    </location>
    <ligand>
        <name>ATP</name>
        <dbReference type="ChEBI" id="CHEBI:30616"/>
    </ligand>
</feature>
<dbReference type="GO" id="GO:0004672">
    <property type="term" value="F:protein kinase activity"/>
    <property type="evidence" value="ECO:0007669"/>
    <property type="project" value="InterPro"/>
</dbReference>
<reference evidence="8 9" key="1">
    <citation type="journal article" date="2020" name="Nat. Food">
        <title>A phased Vanilla planifolia genome enables genetic improvement of flavour and production.</title>
        <authorList>
            <person name="Hasing T."/>
            <person name="Tang H."/>
            <person name="Brym M."/>
            <person name="Khazi F."/>
            <person name="Huang T."/>
            <person name="Chambers A.H."/>
        </authorList>
    </citation>
    <scope>NUCLEOTIDE SEQUENCE [LARGE SCALE GENOMIC DNA]</scope>
    <source>
        <tissue evidence="8">Leaf</tissue>
    </source>
</reference>
<keyword evidence="4 5" id="KW-0067">ATP-binding</keyword>
<dbReference type="GO" id="GO:0000914">
    <property type="term" value="P:phragmoplast assembly"/>
    <property type="evidence" value="ECO:0007669"/>
    <property type="project" value="InterPro"/>
</dbReference>
<dbReference type="InterPro" id="IPR017441">
    <property type="entry name" value="Protein_kinase_ATP_BS"/>
</dbReference>
<evidence type="ECO:0000256" key="4">
    <source>
        <dbReference type="ARBA" id="ARBA00022840"/>
    </source>
</evidence>
<keyword evidence="9" id="KW-1185">Reference proteome</keyword>
<dbReference type="EMBL" id="JADCNL010000014">
    <property type="protein sequence ID" value="KAG0452615.1"/>
    <property type="molecule type" value="Genomic_DNA"/>
</dbReference>
<protein>
    <recommendedName>
        <fullName evidence="7">Protein kinase domain-containing protein</fullName>
    </recommendedName>
</protein>
<feature type="region of interest" description="Disordered" evidence="6">
    <location>
        <begin position="471"/>
        <end position="504"/>
    </location>
</feature>
<sequence length="1441" mass="161182">MAVPQERLIWNYLVICCSCLLKLRCHIAKESTVELARHRARFQFPAYASSLLPSLQGWIGQAESEVKSKGLAFLVFYMNNYHVYEAIGRGKHSSVYKGRLKKTIEYYAIKSVDKSQRSKVLHEVKMLHGLNHPNILKFYSWYESSAHLWLILEYCVGRDLLSLLKEDGQLPEDSIHDLAHDIVSALQFLHSKGIIYGDLKPSNILLDEDGHIKLCDFGLAQRISEIEETSVNMLPESKRGTPCYMAPELFKDGVNSYASDLWALGCVLFECYAGKPPFVGNEFTKLARSILVDSTPNLPNNPSDCFVDLVNGLLVKDPTERLSWRELCGHKFWQTKFSYVPLPPHPSFNSMLQQSAKSCLIESNEEKPSKLRTPIKGRENCASGEKSSTRKKVMETHIKNSNIVRKAHTKATETAIEAKRKAVEIAVKGANLLRLSRVAKLNLQRENEKGNYRRHLPSEVEVKIENNDMELDFSETPEDDVVDETDASENPASSPCEGSNIQNENHKLDGMETDINQDDTISNEVSIMSEALKKLDHDTFSRRVEIGSSPPSTCLQRTGYRTKATSGTATELESPMVCDEILKVLWHRTDATVKPVMPSRKVSTVSDSVPPLPFETVPACEYAKLLPEQLSALNSELIRGLSGSLQNAEKIIRYLEILSINSDAANVLCNGPVMLSLVKMLRHPKTSSLRVQIASLIGLLIRHSTYIENDLASSGIMDGLVNGLRDKLDKVRRFSMAALGELLFYISTLSDSSGKDRNDNESQPKDKRCSSGWQVPNPVIGLVSSILRKGEDDIAQLYALRTIENICSQGEEWASRFANQDVIGNLCYIYKATSKQESTRLIAGSCLVRIAYFHVPIIQLIFEKLSIKDIASSLIKSSQCTTREKQICINLLNLAILSNQLSSVIARNLFSMLNDLVSGLIVLIEQGNEILRGKTLVLLGLICKKSRRWLPQFLCNAKLLSAIDRLTKEKDDFLQPCLNAFVQLVSSTVPEMLDAVSEDIQQIMGGKRHGFVPTVTARTNSKSTSDLFPVILHLLGSSSFKHRIVNYQVLVQLANLLKLLEASFQGRDDFQMTLLQILEAVTEESSVILDDPKIFSSRVLPGLAVLYKDNKDAGARFLCLKILFDIVVVMLSDMPDAMKSQDEQVLKDLKVVTDNYFLPLYPNFIKDEDPIPMYAQKLLVMLIEYKYIKILDILHVETVSECFEFLLNDLSHANVNNVKLCLALVSAPEMDSRLLSDLGVVRKIGNLLEYVNSKVMEDFLEPTLGLCKSFLLRSIGTRKGSNMCKQPALLCNAAPDTSLDSEQQYFINDISDFSSHISVFLELIGNPDLLISDLASECIILLLKVAPREATMGLLTNISKIIALLECLNDANSVLKLLRLLYAIAFACKQYFSQALILSISMADVMRLEVFLSDLKNSNFPGVSDAAWSLGMELQRLPRCV</sequence>
<evidence type="ECO:0000256" key="1">
    <source>
        <dbReference type="ARBA" id="ARBA00022679"/>
    </source>
</evidence>
<dbReference type="InterPro" id="IPR056981">
    <property type="entry name" value="HEAT_ULK4_RUNKEL"/>
</dbReference>
<dbReference type="Proteomes" id="UP000636800">
    <property type="component" value="Unassembled WGS sequence"/>
</dbReference>
<proteinExistence type="predicted"/>
<dbReference type="Pfam" id="PF23606">
    <property type="entry name" value="HEAT_ULK4"/>
    <property type="match status" value="1"/>
</dbReference>